<evidence type="ECO:0000256" key="4">
    <source>
        <dbReference type="ARBA" id="ARBA00023163"/>
    </source>
</evidence>
<dbReference type="GO" id="GO:0005829">
    <property type="term" value="C:cytosol"/>
    <property type="evidence" value="ECO:0007669"/>
    <property type="project" value="TreeGrafter"/>
</dbReference>
<dbReference type="PANTHER" id="PTHR30419:SF8">
    <property type="entry name" value="NITROGEN ASSIMILATION TRANSCRIPTIONAL ACTIVATOR-RELATED"/>
    <property type="match status" value="1"/>
</dbReference>
<dbReference type="PANTHER" id="PTHR30419">
    <property type="entry name" value="HTH-TYPE TRANSCRIPTIONAL REGULATOR YBHD"/>
    <property type="match status" value="1"/>
</dbReference>
<comment type="similarity">
    <text evidence="1">Belongs to the LysR transcriptional regulatory family.</text>
</comment>
<dbReference type="InterPro" id="IPR000847">
    <property type="entry name" value="LysR_HTH_N"/>
</dbReference>
<feature type="domain" description="HTH lysR-type" evidence="5">
    <location>
        <begin position="7"/>
        <end position="64"/>
    </location>
</feature>
<gene>
    <name evidence="6" type="ORF">FOZ76_06240</name>
</gene>
<dbReference type="OrthoDB" id="5914299at2"/>
<dbReference type="Proteomes" id="UP000318405">
    <property type="component" value="Unassembled WGS sequence"/>
</dbReference>
<dbReference type="GO" id="GO:0003677">
    <property type="term" value="F:DNA binding"/>
    <property type="evidence" value="ECO:0007669"/>
    <property type="project" value="UniProtKB-KW"/>
</dbReference>
<name>A0A556AWN6_9BURK</name>
<sequence length="306" mass="33017">MARLDQLRLRDLMVLETIADVGSLHATAAALHISQPAVSQIVKGLEAAMGAALLQRGRRGVSLTAAGAAALSHLRVARHALEAAQHAARQPEAPMLRLGALPLAMLELVPRAVARLRRRIPEVRIHMVDGAVDGLWRQLREGRLDAIVGRFPLAADRRDLPQTMHCQPIAREDLVLVAPARHAVTRLRTPSLQALAAQAWVLPPENSFTRRAFDVRFLEAGLAPPEPALVCSAFHGGLHLAAANALLTVAPRSAVTRYAPALDLKIIRLPWPDQDSDVVFACRRAGLVVPALAALRDSFQSRAPAP</sequence>
<evidence type="ECO:0000313" key="6">
    <source>
        <dbReference type="EMBL" id="TSH97326.1"/>
    </source>
</evidence>
<evidence type="ECO:0000256" key="1">
    <source>
        <dbReference type="ARBA" id="ARBA00009437"/>
    </source>
</evidence>
<dbReference type="InterPro" id="IPR050950">
    <property type="entry name" value="HTH-type_LysR_regulators"/>
</dbReference>
<evidence type="ECO:0000259" key="5">
    <source>
        <dbReference type="PROSITE" id="PS50931"/>
    </source>
</evidence>
<dbReference type="EMBL" id="VLTJ01000010">
    <property type="protein sequence ID" value="TSH97326.1"/>
    <property type="molecule type" value="Genomic_DNA"/>
</dbReference>
<accession>A0A556AWN6</accession>
<keyword evidence="3" id="KW-0238">DNA-binding</keyword>
<dbReference type="InterPro" id="IPR005119">
    <property type="entry name" value="LysR_subst-bd"/>
</dbReference>
<proteinExistence type="inferred from homology"/>
<reference evidence="6 7" key="1">
    <citation type="submission" date="2019-07" db="EMBL/GenBank/DDBJ databases">
        <title>Qingshengfaniella alkalisoli gen. nov., sp. nov., isolated from saline soil.</title>
        <authorList>
            <person name="Xu L."/>
            <person name="Huang X.-X."/>
            <person name="Sun J.-Q."/>
        </authorList>
    </citation>
    <scope>NUCLEOTIDE SEQUENCE [LARGE SCALE GENOMIC DNA]</scope>
    <source>
        <strain evidence="6 7">DSM 27279</strain>
    </source>
</reference>
<dbReference type="GO" id="GO:0003700">
    <property type="term" value="F:DNA-binding transcription factor activity"/>
    <property type="evidence" value="ECO:0007669"/>
    <property type="project" value="InterPro"/>
</dbReference>
<keyword evidence="2" id="KW-0805">Transcription regulation</keyword>
<dbReference type="Pfam" id="PF03466">
    <property type="entry name" value="LysR_substrate"/>
    <property type="match status" value="1"/>
</dbReference>
<protein>
    <submittedName>
        <fullName evidence="6">LysR family transcriptional regulator</fullName>
    </submittedName>
</protein>
<keyword evidence="7" id="KW-1185">Reference proteome</keyword>
<evidence type="ECO:0000256" key="3">
    <source>
        <dbReference type="ARBA" id="ARBA00023125"/>
    </source>
</evidence>
<comment type="caution">
    <text evidence="6">The sequence shown here is derived from an EMBL/GenBank/DDBJ whole genome shotgun (WGS) entry which is preliminary data.</text>
</comment>
<dbReference type="InterPro" id="IPR036390">
    <property type="entry name" value="WH_DNA-bd_sf"/>
</dbReference>
<dbReference type="Gene3D" id="1.10.10.10">
    <property type="entry name" value="Winged helix-like DNA-binding domain superfamily/Winged helix DNA-binding domain"/>
    <property type="match status" value="1"/>
</dbReference>
<dbReference type="PRINTS" id="PR00039">
    <property type="entry name" value="HTHLYSR"/>
</dbReference>
<organism evidence="6 7">
    <name type="scientific">Verticiella sediminum</name>
    <dbReference type="NCBI Taxonomy" id="1247510"/>
    <lineage>
        <taxon>Bacteria</taxon>
        <taxon>Pseudomonadati</taxon>
        <taxon>Pseudomonadota</taxon>
        <taxon>Betaproteobacteria</taxon>
        <taxon>Burkholderiales</taxon>
        <taxon>Alcaligenaceae</taxon>
        <taxon>Verticiella</taxon>
    </lineage>
</organism>
<dbReference type="PROSITE" id="PS50931">
    <property type="entry name" value="HTH_LYSR"/>
    <property type="match status" value="1"/>
</dbReference>
<evidence type="ECO:0000256" key="2">
    <source>
        <dbReference type="ARBA" id="ARBA00023015"/>
    </source>
</evidence>
<evidence type="ECO:0000313" key="7">
    <source>
        <dbReference type="Proteomes" id="UP000318405"/>
    </source>
</evidence>
<dbReference type="SUPFAM" id="SSF53850">
    <property type="entry name" value="Periplasmic binding protein-like II"/>
    <property type="match status" value="1"/>
</dbReference>
<dbReference type="Pfam" id="PF00126">
    <property type="entry name" value="HTH_1"/>
    <property type="match status" value="1"/>
</dbReference>
<dbReference type="SUPFAM" id="SSF46785">
    <property type="entry name" value="Winged helix' DNA-binding domain"/>
    <property type="match status" value="1"/>
</dbReference>
<keyword evidence="4" id="KW-0804">Transcription</keyword>
<dbReference type="Gene3D" id="3.40.190.290">
    <property type="match status" value="1"/>
</dbReference>
<dbReference type="RefSeq" id="WP_143947281.1">
    <property type="nucleotide sequence ID" value="NZ_BAABMB010000001.1"/>
</dbReference>
<dbReference type="InterPro" id="IPR036388">
    <property type="entry name" value="WH-like_DNA-bd_sf"/>
</dbReference>
<dbReference type="AlphaFoldDB" id="A0A556AWN6"/>